<dbReference type="EMBL" id="JANBPK010001367">
    <property type="protein sequence ID" value="KAJ2923292.1"/>
    <property type="molecule type" value="Genomic_DNA"/>
</dbReference>
<evidence type="ECO:0000256" key="5">
    <source>
        <dbReference type="ARBA" id="ARBA00023242"/>
    </source>
</evidence>
<feature type="non-terminal residue" evidence="8">
    <location>
        <position position="805"/>
    </location>
</feature>
<evidence type="ECO:0000256" key="3">
    <source>
        <dbReference type="ARBA" id="ARBA00022771"/>
    </source>
</evidence>
<dbReference type="Pfam" id="PF05699">
    <property type="entry name" value="Dimer_Tnp_hAT"/>
    <property type="match status" value="1"/>
</dbReference>
<dbReference type="Proteomes" id="UP001140091">
    <property type="component" value="Unassembled WGS sequence"/>
</dbReference>
<dbReference type="OrthoDB" id="2690041at2759"/>
<keyword evidence="5" id="KW-0539">Nucleus</keyword>
<keyword evidence="9" id="KW-1185">Reference proteome</keyword>
<dbReference type="InterPro" id="IPR052035">
    <property type="entry name" value="ZnF_BED_domain_contain"/>
</dbReference>
<accession>A0A9W8IUW6</accession>
<feature type="region of interest" description="Disordered" evidence="6">
    <location>
        <begin position="24"/>
        <end position="57"/>
    </location>
</feature>
<reference evidence="8" key="1">
    <citation type="submission" date="2022-06" db="EMBL/GenBank/DDBJ databases">
        <title>Genome Sequence of Candolleomyces eurysporus.</title>
        <authorList>
            <person name="Buettner E."/>
        </authorList>
    </citation>
    <scope>NUCLEOTIDE SEQUENCE</scope>
    <source>
        <strain evidence="8">VTCC 930004</strain>
    </source>
</reference>
<dbReference type="GO" id="GO:0008270">
    <property type="term" value="F:zinc ion binding"/>
    <property type="evidence" value="ECO:0007669"/>
    <property type="project" value="UniProtKB-KW"/>
</dbReference>
<name>A0A9W8IUW6_9AGAR</name>
<organism evidence="8 9">
    <name type="scientific">Candolleomyces eurysporus</name>
    <dbReference type="NCBI Taxonomy" id="2828524"/>
    <lineage>
        <taxon>Eukaryota</taxon>
        <taxon>Fungi</taxon>
        <taxon>Dikarya</taxon>
        <taxon>Basidiomycota</taxon>
        <taxon>Agaricomycotina</taxon>
        <taxon>Agaricomycetes</taxon>
        <taxon>Agaricomycetidae</taxon>
        <taxon>Agaricales</taxon>
        <taxon>Agaricineae</taxon>
        <taxon>Psathyrellaceae</taxon>
        <taxon>Candolleomyces</taxon>
    </lineage>
</organism>
<keyword evidence="3" id="KW-0863">Zinc-finger</keyword>
<feature type="domain" description="HAT C-terminal dimerisation" evidence="7">
    <location>
        <begin position="664"/>
        <end position="744"/>
    </location>
</feature>
<evidence type="ECO:0000256" key="4">
    <source>
        <dbReference type="ARBA" id="ARBA00022833"/>
    </source>
</evidence>
<dbReference type="PANTHER" id="PTHR46481">
    <property type="entry name" value="ZINC FINGER BED DOMAIN-CONTAINING PROTEIN 4"/>
    <property type="match status" value="1"/>
</dbReference>
<evidence type="ECO:0000313" key="9">
    <source>
        <dbReference type="Proteomes" id="UP001140091"/>
    </source>
</evidence>
<dbReference type="GO" id="GO:0005634">
    <property type="term" value="C:nucleus"/>
    <property type="evidence" value="ECO:0007669"/>
    <property type="project" value="UniProtKB-SubCell"/>
</dbReference>
<comment type="subcellular location">
    <subcellularLocation>
        <location evidence="1">Nucleus</location>
    </subcellularLocation>
</comment>
<keyword evidence="4" id="KW-0862">Zinc</keyword>
<evidence type="ECO:0000256" key="2">
    <source>
        <dbReference type="ARBA" id="ARBA00022723"/>
    </source>
</evidence>
<evidence type="ECO:0000256" key="1">
    <source>
        <dbReference type="ARBA" id="ARBA00004123"/>
    </source>
</evidence>
<gene>
    <name evidence="8" type="ORF">H1R20_g13802</name>
</gene>
<sequence>MERLTFPHHLLSQPLQLLVRRRVQASEKENQPPPTQTQQPAAQSRQGPSLPSVPGIGPSSNIIAPEFNFHSAYGSIVKKHHANEKHDTEKATDVWWFTIALEKKERPTSLPDTSKTYFKKQPDDKKYKGLGCRLCPLKQMNVWQNVDGQTECIRKHLKKHHALLWRELVLSNKLKGWEKVDQPKSTPQGPMYDPDEFTLTGFYERLVCWIVADDQSINVIESPELRDLLLYLGTQLDPSDLPHRTKIADMIFECFVAIWDAVRDDLKNSPGRVSLTSDMWSAKSLDPYMAVTAHYVTEKDGRLELRSRLIAFRCVNGRHDGENLGDVFYGIIKEWGILHKQLGTVTLDNASNCNTMMQRFASLLRGDKIEFKVEGSRIRCFPHIVNLCVKAGLRRLARVGAEELPDITEDSDAFLDALQADLALDTGDSISEDVVCLARRLLNVLRASGQRLDDLSAIIREGWEKGWWTPEEVPDHVPLRDMDVKWSSTFLMIDRLLEIYPAVKRLLNSDKYEDIQYYLLSDDELHRLDQIRRFLYIPHTIQEAVSADQTPTLPITLPAYENLLQMLKDFKVQEPEIAHGVQASIEKLQEYLEKTRRTRIYAIAMIINPTIKLKWLEEHWENDDLQAAKKWMIESSTQSTPENREEELAALLENDMRLAKDAFERYCNEGILDDPDALEDFDLIRWWELKRHDHKLVYRVALDVMPAQASAVPSERVFSSAKETDTLRRNGISPLMMEVLQISKFAYKSERLDFRNDWVASKEVLAEIKAVDVDRDVLLGLLENRELEKLSDLISSTYDNNQIFS</sequence>
<dbReference type="PANTHER" id="PTHR46481:SF10">
    <property type="entry name" value="ZINC FINGER BED DOMAIN-CONTAINING PROTEIN 39"/>
    <property type="match status" value="1"/>
</dbReference>
<dbReference type="GO" id="GO:0046983">
    <property type="term" value="F:protein dimerization activity"/>
    <property type="evidence" value="ECO:0007669"/>
    <property type="project" value="InterPro"/>
</dbReference>
<proteinExistence type="predicted"/>
<keyword evidence="2" id="KW-0479">Metal-binding</keyword>
<comment type="caution">
    <text evidence="8">The sequence shown here is derived from an EMBL/GenBank/DDBJ whole genome shotgun (WGS) entry which is preliminary data.</text>
</comment>
<evidence type="ECO:0000259" key="7">
    <source>
        <dbReference type="Pfam" id="PF05699"/>
    </source>
</evidence>
<dbReference type="SUPFAM" id="SSF53098">
    <property type="entry name" value="Ribonuclease H-like"/>
    <property type="match status" value="1"/>
</dbReference>
<dbReference type="InterPro" id="IPR008906">
    <property type="entry name" value="HATC_C_dom"/>
</dbReference>
<evidence type="ECO:0000313" key="8">
    <source>
        <dbReference type="EMBL" id="KAJ2923292.1"/>
    </source>
</evidence>
<dbReference type="InterPro" id="IPR012337">
    <property type="entry name" value="RNaseH-like_sf"/>
</dbReference>
<evidence type="ECO:0000256" key="6">
    <source>
        <dbReference type="SAM" id="MobiDB-lite"/>
    </source>
</evidence>
<dbReference type="AlphaFoldDB" id="A0A9W8IUW6"/>
<protein>
    <recommendedName>
        <fullName evidence="7">HAT C-terminal dimerisation domain-containing protein</fullName>
    </recommendedName>
</protein>